<dbReference type="Gene3D" id="3.20.20.140">
    <property type="entry name" value="Metal-dependent hydrolases"/>
    <property type="match status" value="1"/>
</dbReference>
<dbReference type="InterPro" id="IPR011059">
    <property type="entry name" value="Metal-dep_hydrolase_composite"/>
</dbReference>
<dbReference type="PANTHER" id="PTHR43135:SF3">
    <property type="entry name" value="ALPHA-D-RIBOSE 1-METHYLPHOSPHONATE 5-TRIPHOSPHATE DIPHOSPHATASE"/>
    <property type="match status" value="1"/>
</dbReference>
<evidence type="ECO:0000313" key="2">
    <source>
        <dbReference type="EMBL" id="MBC5694499.1"/>
    </source>
</evidence>
<protein>
    <submittedName>
        <fullName evidence="2">Amidohydrolase</fullName>
    </submittedName>
</protein>
<comment type="caution">
    <text evidence="2">The sequence shown here is derived from an EMBL/GenBank/DDBJ whole genome shotgun (WGS) entry which is preliminary data.</text>
</comment>
<reference evidence="2 3" key="1">
    <citation type="submission" date="2020-08" db="EMBL/GenBank/DDBJ databases">
        <title>Genome public.</title>
        <authorList>
            <person name="Liu C."/>
            <person name="Sun Q."/>
        </authorList>
    </citation>
    <scope>NUCLEOTIDE SEQUENCE [LARGE SCALE GENOMIC DNA]</scope>
    <source>
        <strain evidence="2 3">M2</strain>
    </source>
</reference>
<dbReference type="InterPro" id="IPR032466">
    <property type="entry name" value="Metal_Hydrolase"/>
</dbReference>
<dbReference type="SUPFAM" id="SSF51556">
    <property type="entry name" value="Metallo-dependent hydrolases"/>
    <property type="match status" value="1"/>
</dbReference>
<feature type="domain" description="Amidohydrolase-related" evidence="1">
    <location>
        <begin position="222"/>
        <end position="382"/>
    </location>
</feature>
<sequence>MKEILIKNVTILTMDDENSRFFGWILLKNGKIDALGEGEPLACSEVLDGEGGVLTPGLIDIHSHLGLYEDGLGFEGADGNEDTDPVTPQMRAIDAVNPMDHAFREALEAGVTAAGVSPGSANAIGGQIALIKTAGRRIDDMIVKAPLAMKFALGENPKSVYHDKDETPVTRMATAALIRDELYKGREYLSRKARAEVDDDHEEPDYDGKMEALLPVLNGSIEAHFHAHRADDIFTALRISKEFGLRPVIIHGTEAHLVADLIAEENVPVVCGPYMTDRSKPEIKNLTDEAPGILAKAGIPTAITVDHPEIPLRLLPVAVMLAVRAGMDKTDALRAVTAVPAKIAGLDDRIGSLRAGLDADCVLWSGDPLDIATQVKAVFVNGTPEYRRTR</sequence>
<gene>
    <name evidence="2" type="ORF">H8S02_00810</name>
</gene>
<accession>A0ABR7GJK5</accession>
<evidence type="ECO:0000259" key="1">
    <source>
        <dbReference type="Pfam" id="PF01979"/>
    </source>
</evidence>
<dbReference type="RefSeq" id="WP_186968799.1">
    <property type="nucleotide sequence ID" value="NZ_JACOPK010000001.1"/>
</dbReference>
<dbReference type="SUPFAM" id="SSF51338">
    <property type="entry name" value="Composite domain of metallo-dependent hydrolases"/>
    <property type="match status" value="1"/>
</dbReference>
<evidence type="ECO:0000313" key="3">
    <source>
        <dbReference type="Proteomes" id="UP000641741"/>
    </source>
</evidence>
<proteinExistence type="predicted"/>
<dbReference type="Pfam" id="PF01979">
    <property type="entry name" value="Amidohydro_1"/>
    <property type="match status" value="1"/>
</dbReference>
<dbReference type="PANTHER" id="PTHR43135">
    <property type="entry name" value="ALPHA-D-RIBOSE 1-METHYLPHOSPHONATE 5-TRIPHOSPHATE DIPHOSPHATASE"/>
    <property type="match status" value="1"/>
</dbReference>
<organism evidence="2 3">
    <name type="scientific">Agathobaculum hominis</name>
    <dbReference type="NCBI Taxonomy" id="2763014"/>
    <lineage>
        <taxon>Bacteria</taxon>
        <taxon>Bacillati</taxon>
        <taxon>Bacillota</taxon>
        <taxon>Clostridia</taxon>
        <taxon>Eubacteriales</taxon>
        <taxon>Butyricicoccaceae</taxon>
        <taxon>Agathobaculum</taxon>
    </lineage>
</organism>
<name>A0ABR7GJK5_9FIRM</name>
<keyword evidence="3" id="KW-1185">Reference proteome</keyword>
<dbReference type="InterPro" id="IPR006680">
    <property type="entry name" value="Amidohydro-rel"/>
</dbReference>
<dbReference type="EMBL" id="JACOPK010000001">
    <property type="protein sequence ID" value="MBC5694499.1"/>
    <property type="molecule type" value="Genomic_DNA"/>
</dbReference>
<dbReference type="InterPro" id="IPR051781">
    <property type="entry name" value="Metallo-dep_Hydrolase"/>
</dbReference>
<dbReference type="CDD" id="cd01309">
    <property type="entry name" value="Met_dep_hydrolase_C"/>
    <property type="match status" value="1"/>
</dbReference>
<dbReference type="Proteomes" id="UP000641741">
    <property type="component" value="Unassembled WGS sequence"/>
</dbReference>